<dbReference type="EMBL" id="CALSDN010000018">
    <property type="protein sequence ID" value="CAH6723700.1"/>
    <property type="molecule type" value="Genomic_DNA"/>
</dbReference>
<gene>
    <name evidence="1" type="ORF">CLIB1444_18S01442</name>
</gene>
<comment type="caution">
    <text evidence="1">The sequence shown here is derived from an EMBL/GenBank/DDBJ whole genome shotgun (WGS) entry which is preliminary data.</text>
</comment>
<organism evidence="1 2">
    <name type="scientific">[Candida] jaroonii</name>
    <dbReference type="NCBI Taxonomy" id="467808"/>
    <lineage>
        <taxon>Eukaryota</taxon>
        <taxon>Fungi</taxon>
        <taxon>Dikarya</taxon>
        <taxon>Ascomycota</taxon>
        <taxon>Saccharomycotina</taxon>
        <taxon>Pichiomycetes</taxon>
        <taxon>Debaryomycetaceae</taxon>
        <taxon>Yamadazyma</taxon>
    </lineage>
</organism>
<keyword evidence="2" id="KW-1185">Reference proteome</keyword>
<protein>
    <submittedName>
        <fullName evidence="1">Squalene synthase</fullName>
    </submittedName>
</protein>
<proteinExistence type="predicted"/>
<evidence type="ECO:0000313" key="1">
    <source>
        <dbReference type="EMBL" id="CAH6723700.1"/>
    </source>
</evidence>
<name>A0ACA9YF40_9ASCO</name>
<evidence type="ECO:0000313" key="2">
    <source>
        <dbReference type="Proteomes" id="UP001152531"/>
    </source>
</evidence>
<dbReference type="Proteomes" id="UP001152531">
    <property type="component" value="Unassembled WGS sequence"/>
</dbReference>
<accession>A0ACA9YF40</accession>
<sequence length="446" mass="51840">MGKLFDLLSHPDELVSVIHLLGFRKTLHKSDRNAMRPSLKRCYEMLFITSRSFAKVIEELHPELKDVVMIFYLLLRALDTVEDDMSIDPKIKVPWLKNFSSLLKLKEYSYHEVDEKERDRVCLVEFTEILTEFHRLKPEYQEILADISKRMGDGMAHYIVDEQFNTEGVATNKDFDLYCHYVAGIVGEGLTRLFILAGFSDESLAKNNYEKANSMGLFLQKTNITRDFNEDYLDGRSFWPKEIWSKYTDKLGNFADKDNEEYRIKGVQCINDLVLNALQHCEDVLHYLSLVKDPSSFNFCAIPQVMAVATMELVFNNPDVLYGNVKIRRGTTCQLILQSRTFPDVVKLFRTYLRKIHHKAPVEDPNYFKITTKIAKIEQFCDQLYPDPKNIPAGAKVTNNYSEIIKSRKPIDDKMQKIIQSETFKCYLSIASIFSLFGGVLYYIFF</sequence>
<reference evidence="1" key="1">
    <citation type="submission" date="2022-06" db="EMBL/GenBank/DDBJ databases">
        <authorList>
            <person name="Legras J.-L."/>
            <person name="Devillers H."/>
            <person name="Grondin C."/>
        </authorList>
    </citation>
    <scope>NUCLEOTIDE SEQUENCE</scope>
    <source>
        <strain evidence="1">CLIB 1444</strain>
    </source>
</reference>